<keyword evidence="6" id="KW-0456">Lyase</keyword>
<accession>A0A411A7C0</accession>
<dbReference type="GO" id="GO:0046564">
    <property type="term" value="F:oxalate decarboxylase activity"/>
    <property type="evidence" value="ECO:0007669"/>
    <property type="project" value="UniProtKB-EC"/>
</dbReference>
<feature type="binding site" evidence="3">
    <location>
        <position position="325"/>
    </location>
    <ligand>
        <name>Mn(2+)</name>
        <dbReference type="ChEBI" id="CHEBI:29035"/>
        <label>2</label>
    </ligand>
</feature>
<organism evidence="6 7">
    <name type="scientific">Bacillus velezensis</name>
    <dbReference type="NCBI Taxonomy" id="492670"/>
    <lineage>
        <taxon>Bacteria</taxon>
        <taxon>Bacillati</taxon>
        <taxon>Bacillota</taxon>
        <taxon>Bacilli</taxon>
        <taxon>Bacillales</taxon>
        <taxon>Bacillaceae</taxon>
        <taxon>Bacillus</taxon>
        <taxon>Bacillus amyloliquefaciens group</taxon>
    </lineage>
</organism>
<dbReference type="GO" id="GO:0033609">
    <property type="term" value="P:oxalate metabolic process"/>
    <property type="evidence" value="ECO:0007669"/>
    <property type="project" value="InterPro"/>
</dbReference>
<dbReference type="CDD" id="cd20304">
    <property type="entry name" value="cupin_OxDC_N"/>
    <property type="match status" value="1"/>
</dbReference>
<dbReference type="Pfam" id="PF00190">
    <property type="entry name" value="Cupin_1"/>
    <property type="match status" value="2"/>
</dbReference>
<gene>
    <name evidence="6" type="primary">oxdC_2</name>
    <name evidence="6" type="ORF">BACVE_003607</name>
</gene>
<evidence type="ECO:0000256" key="1">
    <source>
        <dbReference type="ARBA" id="ARBA00022723"/>
    </source>
</evidence>
<dbReference type="GO" id="GO:0046872">
    <property type="term" value="F:metal ion binding"/>
    <property type="evidence" value="ECO:0007669"/>
    <property type="project" value="UniProtKB-KW"/>
</dbReference>
<dbReference type="PANTHER" id="PTHR35848:SF9">
    <property type="entry name" value="SLL1358 PROTEIN"/>
    <property type="match status" value="1"/>
</dbReference>
<feature type="domain" description="Cupin type-1" evidence="5">
    <location>
        <begin position="56"/>
        <end position="198"/>
    </location>
</feature>
<dbReference type="InterPro" id="IPR014710">
    <property type="entry name" value="RmlC-like_jellyroll"/>
</dbReference>
<feature type="region of interest" description="Disordered" evidence="4">
    <location>
        <begin position="1"/>
        <end position="46"/>
    </location>
</feature>
<dbReference type="PANTHER" id="PTHR35848">
    <property type="entry name" value="OXALATE-BINDING PROTEIN"/>
    <property type="match status" value="1"/>
</dbReference>
<dbReference type="Gene3D" id="2.60.120.10">
    <property type="entry name" value="Jelly Rolls"/>
    <property type="match status" value="2"/>
</dbReference>
<dbReference type="InterPro" id="IPR017774">
    <property type="entry name" value="Bicupin_oxalate_deCO2ase/Oxase"/>
</dbReference>
<keyword evidence="1 3" id="KW-0479">Metal-binding</keyword>
<feature type="compositionally biased region" description="Basic and acidic residues" evidence="4">
    <location>
        <begin position="22"/>
        <end position="32"/>
    </location>
</feature>
<proteinExistence type="predicted"/>
<name>A0A411A7C0_BACVE</name>
<dbReference type="SMART" id="SM00835">
    <property type="entry name" value="Cupin_1"/>
    <property type="match status" value="2"/>
</dbReference>
<dbReference type="InterPro" id="IPR011051">
    <property type="entry name" value="RmlC_Cupin_sf"/>
</dbReference>
<feature type="active site" description="Proton donor" evidence="2">
    <location>
        <position position="339"/>
    </location>
</feature>
<dbReference type="EMBL" id="CP063687">
    <property type="protein sequence ID" value="QOY28566.1"/>
    <property type="molecule type" value="Genomic_DNA"/>
</dbReference>
<evidence type="ECO:0000259" key="5">
    <source>
        <dbReference type="SMART" id="SM00835"/>
    </source>
</evidence>
<evidence type="ECO:0000256" key="2">
    <source>
        <dbReference type="PIRSR" id="PIRSR617774-1"/>
    </source>
</evidence>
<feature type="binding site" evidence="3">
    <location>
        <position position="286"/>
    </location>
    <ligand>
        <name>Mn(2+)</name>
        <dbReference type="ChEBI" id="CHEBI:29035"/>
        <label>2</label>
    </ligand>
</feature>
<dbReference type="AlphaFoldDB" id="A0A411A7C0"/>
<sequence length="391" mass="44240">MKKLIQQLASKHLPQPIRGRKGATDEGPRNLPRDFQNPDMLVPPSTDAGTVQNLKFSFSDTHMRLEDGGWSREVTVRELPVSKNIAAVNMRLKPGAVRELHWHKEAEWGYVINGGVRLTAVDQNGRNFIDNVSEGDLWYFPSGIPHSIQGLEQGSEFLLVFDDGSFSENSTFSVTDWFAHTPRSVLEANFGVPGYELAYIHKKERYMFQLEPPPPIEQAAVSSPEGTVLEPFSYKLSRQEPLVTSGGRVKIVDSKTFKVSKTIAAALVEVEPGGMRELHWHPNTDEWQYYLSGEAKMTVFAAEGRARTFNYQAGDVGYVPFAMGHYVQNTGDTVLRFLEIFKSDRFEDVSLNQWLALTPQRFVEQTLNVSPAFARRLKKKKSPVVKWKHEQ</sequence>
<feature type="binding site" evidence="3">
    <location>
        <position position="279"/>
    </location>
    <ligand>
        <name>Mn(2+)</name>
        <dbReference type="ChEBI" id="CHEBI:29035"/>
        <label>2</label>
    </ligand>
</feature>
<feature type="binding site" evidence="3">
    <location>
        <position position="281"/>
    </location>
    <ligand>
        <name>Mn(2+)</name>
        <dbReference type="ChEBI" id="CHEBI:29035"/>
        <label>2</label>
    </ligand>
</feature>
<dbReference type="CDD" id="cd20305">
    <property type="entry name" value="cupin_OxDC_C"/>
    <property type="match status" value="1"/>
</dbReference>
<comment type="cofactor">
    <cofactor evidence="3">
        <name>Mn(2+)</name>
        <dbReference type="ChEBI" id="CHEBI:29035"/>
    </cofactor>
    <text evidence="3">Binds 2 manganese ions per subunit.</text>
</comment>
<feature type="binding site" evidence="3">
    <location>
        <position position="103"/>
    </location>
    <ligand>
        <name>Mn(2+)</name>
        <dbReference type="ChEBI" id="CHEBI:29035"/>
        <label>1</label>
    </ligand>
</feature>
<evidence type="ECO:0000313" key="7">
    <source>
        <dbReference type="Proteomes" id="UP000587477"/>
    </source>
</evidence>
<evidence type="ECO:0000256" key="3">
    <source>
        <dbReference type="PIRSR" id="PIRSR617774-2"/>
    </source>
</evidence>
<feature type="domain" description="Cupin type-1" evidence="5">
    <location>
        <begin position="234"/>
        <end position="375"/>
    </location>
</feature>
<feature type="binding site" evidence="3">
    <location>
        <position position="101"/>
    </location>
    <ligand>
        <name>Mn(2+)</name>
        <dbReference type="ChEBI" id="CHEBI:29035"/>
        <label>1</label>
    </ligand>
</feature>
<dbReference type="InterPro" id="IPR051610">
    <property type="entry name" value="GPI/OXD"/>
</dbReference>
<protein>
    <submittedName>
        <fullName evidence="6">Oxalate decarboxylase OxdC</fullName>
        <ecNumber evidence="6">4.1.1.2</ecNumber>
    </submittedName>
</protein>
<keyword evidence="3" id="KW-0464">Manganese</keyword>
<feature type="binding site" evidence="3">
    <location>
        <position position="146"/>
    </location>
    <ligand>
        <name>Mn(2+)</name>
        <dbReference type="ChEBI" id="CHEBI:29035"/>
        <label>1</label>
    </ligand>
</feature>
<dbReference type="NCBIfam" id="TIGR03404">
    <property type="entry name" value="bicupin_oxalic"/>
    <property type="match status" value="1"/>
</dbReference>
<dbReference type="InterPro" id="IPR006045">
    <property type="entry name" value="Cupin_1"/>
</dbReference>
<evidence type="ECO:0000313" key="6">
    <source>
        <dbReference type="EMBL" id="QOY28566.1"/>
    </source>
</evidence>
<feature type="binding site" evidence="3">
    <location>
        <position position="107"/>
    </location>
    <ligand>
        <name>Mn(2+)</name>
        <dbReference type="ChEBI" id="CHEBI:29035"/>
        <label>1</label>
    </ligand>
</feature>
<dbReference type="Proteomes" id="UP000587477">
    <property type="component" value="Chromosome"/>
</dbReference>
<dbReference type="RefSeq" id="WP_014418246.1">
    <property type="nucleotide sequence ID" value="NZ_BDDG01000002.1"/>
</dbReference>
<dbReference type="EC" id="4.1.1.2" evidence="6"/>
<dbReference type="SUPFAM" id="SSF51182">
    <property type="entry name" value="RmlC-like cupins"/>
    <property type="match status" value="1"/>
</dbReference>
<reference evidence="7" key="1">
    <citation type="submission" date="2020-10" db="EMBL/GenBank/DDBJ databases">
        <title>Complete genome sequence of Bacillus velezensis NST6.</title>
        <authorList>
            <person name="Choi J."/>
        </authorList>
    </citation>
    <scope>NUCLEOTIDE SEQUENCE [LARGE SCALE GENOMIC DNA]</scope>
    <source>
        <strain evidence="7">NST6</strain>
    </source>
</reference>
<evidence type="ECO:0000256" key="4">
    <source>
        <dbReference type="SAM" id="MobiDB-lite"/>
    </source>
</evidence>